<sequence length="364" mass="41724">MNIDYVIAWVNGNDPWHKKNRLKFPPDHLVRQNDQVVGDIRFAESGEIYYCISSVLKYAPFIRRIFIVTDNQVPEHLNAFFDEKKCDTDFIKIVSHDEVFHGLNAARPNFNSLSIESVLWRIPDLSEHFIYSNDDFFLNSPACEKDFFARGKPVLHGKWNKPERSRIKNIVRKGLRKLTGKGPNTNPTFRKSLDKGAMIAGSVNGFLGIGHHPHPLRKSTFQKFFRQNPELLEQQVSHRYRNVDQFNPVSLGNHLEIICNQVHFEKAQKYTYIDPSKNMDISRKFPELAAGSTPFGCIQSVERMTNSDADLLHDILCNKFGDTLPAQIRGFLTAKNGQYSRKVLSGTADGLATAWPVMSKEWRT</sequence>
<keyword evidence="2" id="KW-0808">Transferase</keyword>
<evidence type="ECO:0000256" key="1">
    <source>
        <dbReference type="ARBA" id="ARBA00007583"/>
    </source>
</evidence>
<comment type="caution">
    <text evidence="5">The sequence shown here is derived from an EMBL/GenBank/DDBJ whole genome shotgun (WGS) entry which is preliminary data.</text>
</comment>
<evidence type="ECO:0000256" key="3">
    <source>
        <dbReference type="ARBA" id="ARBA00023169"/>
    </source>
</evidence>
<accession>A0ABW0H2T7</accession>
<name>A0ABW0H2T7_9HYPH</name>
<feature type="domain" description="Stealth protein CR2 conserved region 2" evidence="4">
    <location>
        <begin position="41"/>
        <end position="150"/>
    </location>
</feature>
<dbReference type="InterPro" id="IPR047141">
    <property type="entry name" value="Stealth"/>
</dbReference>
<comment type="similarity">
    <text evidence="1">Belongs to the stealth family.</text>
</comment>
<evidence type="ECO:0000256" key="2">
    <source>
        <dbReference type="ARBA" id="ARBA00022679"/>
    </source>
</evidence>
<dbReference type="Pfam" id="PF11380">
    <property type="entry name" value="Stealth_CR2"/>
    <property type="match status" value="1"/>
</dbReference>
<organism evidence="5 6">
    <name type="scientific">Aquamicrobium segne</name>
    <dbReference type="NCBI Taxonomy" id="469547"/>
    <lineage>
        <taxon>Bacteria</taxon>
        <taxon>Pseudomonadati</taxon>
        <taxon>Pseudomonadota</taxon>
        <taxon>Alphaproteobacteria</taxon>
        <taxon>Hyphomicrobiales</taxon>
        <taxon>Phyllobacteriaceae</taxon>
        <taxon>Aquamicrobium</taxon>
    </lineage>
</organism>
<dbReference type="Proteomes" id="UP001596016">
    <property type="component" value="Unassembled WGS sequence"/>
</dbReference>
<dbReference type="PANTHER" id="PTHR24045:SF0">
    <property type="entry name" value="N-ACETYLGLUCOSAMINE-1-PHOSPHOTRANSFERASE SUBUNITS ALPHA_BETA"/>
    <property type="match status" value="1"/>
</dbReference>
<evidence type="ECO:0000313" key="5">
    <source>
        <dbReference type="EMBL" id="MFC5386343.1"/>
    </source>
</evidence>
<evidence type="ECO:0000313" key="6">
    <source>
        <dbReference type="Proteomes" id="UP001596016"/>
    </source>
</evidence>
<gene>
    <name evidence="5" type="ORF">ACFPLB_10230</name>
</gene>
<evidence type="ECO:0000259" key="4">
    <source>
        <dbReference type="Pfam" id="PF11380"/>
    </source>
</evidence>
<keyword evidence="6" id="KW-1185">Reference proteome</keyword>
<dbReference type="EMBL" id="JBHSLL010000028">
    <property type="protein sequence ID" value="MFC5386343.1"/>
    <property type="molecule type" value="Genomic_DNA"/>
</dbReference>
<proteinExistence type="inferred from homology"/>
<dbReference type="RefSeq" id="WP_378229266.1">
    <property type="nucleotide sequence ID" value="NZ_JBHSLL010000028.1"/>
</dbReference>
<dbReference type="PANTHER" id="PTHR24045">
    <property type="match status" value="1"/>
</dbReference>
<dbReference type="InterPro" id="IPR021520">
    <property type="entry name" value="Stealth_CR2"/>
</dbReference>
<reference evidence="6" key="1">
    <citation type="journal article" date="2019" name="Int. J. Syst. Evol. Microbiol.">
        <title>The Global Catalogue of Microorganisms (GCM) 10K type strain sequencing project: providing services to taxonomists for standard genome sequencing and annotation.</title>
        <authorList>
            <consortium name="The Broad Institute Genomics Platform"/>
            <consortium name="The Broad Institute Genome Sequencing Center for Infectious Disease"/>
            <person name="Wu L."/>
            <person name="Ma J."/>
        </authorList>
    </citation>
    <scope>NUCLEOTIDE SEQUENCE [LARGE SCALE GENOMIC DNA]</scope>
    <source>
        <strain evidence="6">CGMCC 4.1415</strain>
    </source>
</reference>
<keyword evidence="3" id="KW-0270">Exopolysaccharide synthesis</keyword>
<protein>
    <recommendedName>
        <fullName evidence="4">Stealth protein CR2 conserved region 2 domain-containing protein</fullName>
    </recommendedName>
</protein>